<proteinExistence type="predicted"/>
<dbReference type="AlphaFoldDB" id="A0A543DAY5"/>
<dbReference type="Proteomes" id="UP000315677">
    <property type="component" value="Unassembled WGS sequence"/>
</dbReference>
<gene>
    <name evidence="1" type="ORF">FB558_6701</name>
</gene>
<sequence>MPRYIYTPYVLGECEQVELSVRETIYANEAGEFSRDPGYLRGRGREVANEANATVSLPEGIRWDSTDEADLARLYEHYRSLPKERKRELATVLESMFPETFEALIEYINATGEKALAMSEYQEFARDLGVDLDEW</sequence>
<evidence type="ECO:0000313" key="2">
    <source>
        <dbReference type="Proteomes" id="UP000315677"/>
    </source>
</evidence>
<reference evidence="1 2" key="1">
    <citation type="submission" date="2019-06" db="EMBL/GenBank/DDBJ databases">
        <title>Sequencing the genomes of 1000 actinobacteria strains.</title>
        <authorList>
            <person name="Klenk H.-P."/>
        </authorList>
    </citation>
    <scope>NUCLEOTIDE SEQUENCE [LARGE SCALE GENOMIC DNA]</scope>
    <source>
        <strain evidence="1 2">DSM 45301</strain>
    </source>
</reference>
<name>A0A543DAY5_9PSEU</name>
<dbReference type="EMBL" id="VFPA01000004">
    <property type="protein sequence ID" value="TQM06445.1"/>
    <property type="molecule type" value="Genomic_DNA"/>
</dbReference>
<keyword evidence="2" id="KW-1185">Reference proteome</keyword>
<accession>A0A543DAY5</accession>
<evidence type="ECO:0000313" key="1">
    <source>
        <dbReference type="EMBL" id="TQM06445.1"/>
    </source>
</evidence>
<organism evidence="1 2">
    <name type="scientific">Pseudonocardia kunmingensis</name>
    <dbReference type="NCBI Taxonomy" id="630975"/>
    <lineage>
        <taxon>Bacteria</taxon>
        <taxon>Bacillati</taxon>
        <taxon>Actinomycetota</taxon>
        <taxon>Actinomycetes</taxon>
        <taxon>Pseudonocardiales</taxon>
        <taxon>Pseudonocardiaceae</taxon>
        <taxon>Pseudonocardia</taxon>
    </lineage>
</organism>
<protein>
    <submittedName>
        <fullName evidence="1">Uncharacterized protein</fullName>
    </submittedName>
</protein>
<comment type="caution">
    <text evidence="1">The sequence shown here is derived from an EMBL/GenBank/DDBJ whole genome shotgun (WGS) entry which is preliminary data.</text>
</comment>
<dbReference type="RefSeq" id="WP_142060314.1">
    <property type="nucleotide sequence ID" value="NZ_VFPA01000004.1"/>
</dbReference>